<evidence type="ECO:0000313" key="4">
    <source>
        <dbReference type="EMBL" id="VYS61369.1"/>
    </source>
</evidence>
<accession>A0A654FKL4</accession>
<protein>
    <recommendedName>
        <fullName evidence="7">Transmembrane protein</fullName>
    </recommendedName>
</protein>
<dbReference type="RefSeq" id="NP_001118901.1">
    <property type="nucleotide sequence ID" value="NM_001125429.1"/>
</dbReference>
<evidence type="ECO:0000313" key="5">
    <source>
        <dbReference type="Proteomes" id="UP000426265"/>
    </source>
</evidence>
<keyword evidence="1" id="KW-0732">Signal</keyword>
<dbReference type="EMBL" id="CACSHJ010000095">
    <property type="protein sequence ID" value="CAA0392747.1"/>
    <property type="molecule type" value="Genomic_DNA"/>
</dbReference>
<proteinExistence type="predicted"/>
<dbReference type="GeneID" id="6240910"/>
<evidence type="ECO:0000313" key="2">
    <source>
        <dbReference type="Araport" id="AT4G00342"/>
    </source>
</evidence>
<dbReference type="AlphaFoldDB" id="A0A654FKL4"/>
<dbReference type="EMBL" id="CACRSJ010000109">
    <property type="protein sequence ID" value="VYS61369.1"/>
    <property type="molecule type" value="Genomic_DNA"/>
</dbReference>
<gene>
    <name evidence="2" type="ordered locus">At4g00342</name>
    <name evidence="4" type="ORF">AN1_LOCUS16801</name>
    <name evidence="3" type="ORF">C24_LOCUS16673</name>
</gene>
<evidence type="ECO:0000313" key="3">
    <source>
        <dbReference type="EMBL" id="CAA0392747.1"/>
    </source>
</evidence>
<dbReference type="Proteomes" id="UP000434276">
    <property type="component" value="Unassembled WGS sequence"/>
</dbReference>
<feature type="signal peptide" evidence="1">
    <location>
        <begin position="1"/>
        <end position="23"/>
    </location>
</feature>
<dbReference type="Araport" id="AT4G00342"/>
<organism evidence="4 5">
    <name type="scientific">Arabidopsis thaliana</name>
    <name type="common">Mouse-ear cress</name>
    <dbReference type="NCBI Taxonomy" id="3702"/>
    <lineage>
        <taxon>Eukaryota</taxon>
        <taxon>Viridiplantae</taxon>
        <taxon>Streptophyta</taxon>
        <taxon>Embryophyta</taxon>
        <taxon>Tracheophyta</taxon>
        <taxon>Spermatophyta</taxon>
        <taxon>Magnoliopsida</taxon>
        <taxon>eudicotyledons</taxon>
        <taxon>Gunneridae</taxon>
        <taxon>Pentapetalae</taxon>
        <taxon>rosids</taxon>
        <taxon>malvids</taxon>
        <taxon>Brassicales</taxon>
        <taxon>Brassicaceae</taxon>
        <taxon>Camelineae</taxon>
        <taxon>Arabidopsis</taxon>
    </lineage>
</organism>
<evidence type="ECO:0008006" key="7">
    <source>
        <dbReference type="Google" id="ProtNLM"/>
    </source>
</evidence>
<dbReference type="Proteomes" id="UP000426265">
    <property type="component" value="Unassembled WGS sequence"/>
</dbReference>
<feature type="chain" id="PRO_5038244306" description="Transmembrane protein" evidence="1">
    <location>
        <begin position="24"/>
        <end position="59"/>
    </location>
</feature>
<dbReference type="OrthoDB" id="10268699at2759"/>
<evidence type="ECO:0000313" key="6">
    <source>
        <dbReference type="Proteomes" id="UP000434276"/>
    </source>
</evidence>
<evidence type="ECO:0000256" key="1">
    <source>
        <dbReference type="SAM" id="SignalP"/>
    </source>
</evidence>
<name>A0A654FKL4_ARATH</name>
<dbReference type="KEGG" id="ath:AT4G00342"/>
<sequence>MRIESRQDKRFFFMFVLVICVSGLPKIKVSRGVEEERTWVYCDRSYSLKYRHGFIDSIT</sequence>
<reference evidence="4 5" key="1">
    <citation type="submission" date="2019-11" db="EMBL/GenBank/DDBJ databases">
        <authorList>
            <person name="Jiao W.-B."/>
            <person name="Schneeberger K."/>
        </authorList>
    </citation>
    <scope>NUCLEOTIDE SEQUENCE [LARGE SCALE GENOMIC DNA]</scope>
    <source>
        <strain evidence="5">cv. An-1</strain>
        <strain evidence="6">cv. C24</strain>
    </source>
</reference>